<keyword evidence="5 9" id="KW-0653">Protein transport</keyword>
<feature type="region of interest" description="Disordered" evidence="10">
    <location>
        <begin position="56"/>
        <end position="76"/>
    </location>
</feature>
<comment type="similarity">
    <text evidence="9">Belongs to the TatA/E family.</text>
</comment>
<keyword evidence="8 9" id="KW-0472">Membrane</keyword>
<dbReference type="HAMAP" id="MF_00236">
    <property type="entry name" value="TatA_E"/>
    <property type="match status" value="1"/>
</dbReference>
<feature type="transmembrane region" description="Helical" evidence="9">
    <location>
        <begin position="12"/>
        <end position="37"/>
    </location>
</feature>
<evidence type="ECO:0000256" key="7">
    <source>
        <dbReference type="ARBA" id="ARBA00023010"/>
    </source>
</evidence>
<evidence type="ECO:0000313" key="11">
    <source>
        <dbReference type="EMBL" id="QDV42453.1"/>
    </source>
</evidence>
<dbReference type="PANTHER" id="PTHR42982:SF1">
    <property type="entry name" value="SEC-INDEPENDENT PROTEIN TRANSLOCASE PROTEIN TATA"/>
    <property type="match status" value="1"/>
</dbReference>
<comment type="subunit">
    <text evidence="9">Forms a complex with TatC.</text>
</comment>
<dbReference type="GO" id="GO:0033281">
    <property type="term" value="C:TAT protein transport complex"/>
    <property type="evidence" value="ECO:0007669"/>
    <property type="project" value="UniProtKB-UniRule"/>
</dbReference>
<dbReference type="InterPro" id="IPR006312">
    <property type="entry name" value="TatA/E"/>
</dbReference>
<dbReference type="InterPro" id="IPR003369">
    <property type="entry name" value="TatA/B/E"/>
</dbReference>
<dbReference type="GO" id="GO:0043953">
    <property type="term" value="P:protein transport by the Tat complex"/>
    <property type="evidence" value="ECO:0007669"/>
    <property type="project" value="UniProtKB-UniRule"/>
</dbReference>
<evidence type="ECO:0000313" key="12">
    <source>
        <dbReference type="Proteomes" id="UP000319004"/>
    </source>
</evidence>
<proteinExistence type="inferred from homology"/>
<evidence type="ECO:0000256" key="1">
    <source>
        <dbReference type="ARBA" id="ARBA00004162"/>
    </source>
</evidence>
<dbReference type="NCBIfam" id="TIGR01411">
    <property type="entry name" value="tatAE"/>
    <property type="match status" value="1"/>
</dbReference>
<dbReference type="Proteomes" id="UP000319004">
    <property type="component" value="Chromosome"/>
</dbReference>
<evidence type="ECO:0000256" key="3">
    <source>
        <dbReference type="ARBA" id="ARBA00022475"/>
    </source>
</evidence>
<evidence type="ECO:0000256" key="5">
    <source>
        <dbReference type="ARBA" id="ARBA00022927"/>
    </source>
</evidence>
<dbReference type="KEGG" id="snep:Enr13x_23000"/>
<keyword evidence="7 9" id="KW-0811">Translocation</keyword>
<dbReference type="GO" id="GO:0008320">
    <property type="term" value="F:protein transmembrane transporter activity"/>
    <property type="evidence" value="ECO:0007669"/>
    <property type="project" value="UniProtKB-UniRule"/>
</dbReference>
<dbReference type="EMBL" id="CP037423">
    <property type="protein sequence ID" value="QDV42453.1"/>
    <property type="molecule type" value="Genomic_DNA"/>
</dbReference>
<accession>A0A518HNM6</accession>
<keyword evidence="3 9" id="KW-1003">Cell membrane</keyword>
<keyword evidence="6 9" id="KW-1133">Transmembrane helix</keyword>
<evidence type="ECO:0000256" key="4">
    <source>
        <dbReference type="ARBA" id="ARBA00022692"/>
    </source>
</evidence>
<evidence type="ECO:0000256" key="9">
    <source>
        <dbReference type="HAMAP-Rule" id="MF_00236"/>
    </source>
</evidence>
<comment type="function">
    <text evidence="9">Part of the twin-arginine translocation (Tat) system that transports large folded proteins containing a characteristic twin-arginine motif in their signal peptide across membranes. TatA could form the protein-conducting channel of the Tat system.</text>
</comment>
<keyword evidence="4 9" id="KW-0812">Transmembrane</keyword>
<evidence type="ECO:0000256" key="8">
    <source>
        <dbReference type="ARBA" id="ARBA00023136"/>
    </source>
</evidence>
<dbReference type="AlphaFoldDB" id="A0A518HNM6"/>
<evidence type="ECO:0000256" key="10">
    <source>
        <dbReference type="SAM" id="MobiDB-lite"/>
    </source>
</evidence>
<comment type="subcellular location">
    <subcellularLocation>
        <location evidence="1 9">Cell membrane</location>
        <topology evidence="1 9">Single-pass membrane protein</topology>
    </subcellularLocation>
</comment>
<evidence type="ECO:0000256" key="6">
    <source>
        <dbReference type="ARBA" id="ARBA00022989"/>
    </source>
</evidence>
<dbReference type="Pfam" id="PF02416">
    <property type="entry name" value="TatA_B_E"/>
    <property type="match status" value="1"/>
</dbReference>
<protein>
    <recommendedName>
        <fullName evidence="9">Sec-independent protein translocase protein TatA</fullName>
    </recommendedName>
</protein>
<gene>
    <name evidence="9" type="primary">tatA</name>
    <name evidence="11" type="ORF">Enr13x_23000</name>
</gene>
<name>A0A518HNM6_9BACT</name>
<dbReference type="RefSeq" id="WP_145386081.1">
    <property type="nucleotide sequence ID" value="NZ_CP037423.1"/>
</dbReference>
<keyword evidence="2 9" id="KW-0813">Transport</keyword>
<organism evidence="11 12">
    <name type="scientific">Stieleria neptunia</name>
    <dbReference type="NCBI Taxonomy" id="2527979"/>
    <lineage>
        <taxon>Bacteria</taxon>
        <taxon>Pseudomonadati</taxon>
        <taxon>Planctomycetota</taxon>
        <taxon>Planctomycetia</taxon>
        <taxon>Pirellulales</taxon>
        <taxon>Pirellulaceae</taxon>
        <taxon>Stieleria</taxon>
    </lineage>
</organism>
<dbReference type="Gene3D" id="1.20.5.3310">
    <property type="match status" value="1"/>
</dbReference>
<evidence type="ECO:0000256" key="2">
    <source>
        <dbReference type="ARBA" id="ARBA00022448"/>
    </source>
</evidence>
<dbReference type="PANTHER" id="PTHR42982">
    <property type="entry name" value="SEC-INDEPENDENT PROTEIN TRANSLOCASE PROTEIN TATA"/>
    <property type="match status" value="1"/>
</dbReference>
<sequence>MSVCGVASGLYAMGLFAIGFPGMPEMLIVLFLALLLFGGAKLPGLMRNLGKSANEFKRGMNESSDDDELSDNKSDE</sequence>
<keyword evidence="12" id="KW-1185">Reference proteome</keyword>
<reference evidence="11 12" key="1">
    <citation type="submission" date="2019-03" db="EMBL/GenBank/DDBJ databases">
        <title>Deep-cultivation of Planctomycetes and their phenomic and genomic characterization uncovers novel biology.</title>
        <authorList>
            <person name="Wiegand S."/>
            <person name="Jogler M."/>
            <person name="Boedeker C."/>
            <person name="Pinto D."/>
            <person name="Vollmers J."/>
            <person name="Rivas-Marin E."/>
            <person name="Kohn T."/>
            <person name="Peeters S.H."/>
            <person name="Heuer A."/>
            <person name="Rast P."/>
            <person name="Oberbeckmann S."/>
            <person name="Bunk B."/>
            <person name="Jeske O."/>
            <person name="Meyerdierks A."/>
            <person name="Storesund J.E."/>
            <person name="Kallscheuer N."/>
            <person name="Luecker S."/>
            <person name="Lage O.M."/>
            <person name="Pohl T."/>
            <person name="Merkel B.J."/>
            <person name="Hornburger P."/>
            <person name="Mueller R.-W."/>
            <person name="Bruemmer F."/>
            <person name="Labrenz M."/>
            <person name="Spormann A.M."/>
            <person name="Op den Camp H."/>
            <person name="Overmann J."/>
            <person name="Amann R."/>
            <person name="Jetten M.S.M."/>
            <person name="Mascher T."/>
            <person name="Medema M.H."/>
            <person name="Devos D.P."/>
            <person name="Kaster A.-K."/>
            <person name="Ovreas L."/>
            <person name="Rohde M."/>
            <person name="Galperin M.Y."/>
            <person name="Jogler C."/>
        </authorList>
    </citation>
    <scope>NUCLEOTIDE SEQUENCE [LARGE SCALE GENOMIC DNA]</scope>
    <source>
        <strain evidence="11 12">Enr13</strain>
    </source>
</reference>